<accession>A0ABC8JAQ4</accession>
<evidence type="ECO:0000256" key="1">
    <source>
        <dbReference type="SAM" id="MobiDB-lite"/>
    </source>
</evidence>
<gene>
    <name evidence="2" type="ORF">ERUC_LOCUS8837</name>
</gene>
<feature type="region of interest" description="Disordered" evidence="1">
    <location>
        <begin position="114"/>
        <end position="144"/>
    </location>
</feature>
<sequence>MQDGSPTGEGQTCSTAATTNSKRLLLNQEYIKRGQARKGTIYGLGNVQYKNIEPSESVPASLKRSLGMEMRVCDVETLAQEIKSDVLEFKTDFQEKMTQTQSTLNTILQLLQPQASNPSASTAQPTQSQAPQGQAPSQSQGDSQLQHVITNNLSELNRRCNAELGL</sequence>
<dbReference type="Proteomes" id="UP001642260">
    <property type="component" value="Unassembled WGS sequence"/>
</dbReference>
<reference evidence="2 3" key="1">
    <citation type="submission" date="2022-03" db="EMBL/GenBank/DDBJ databases">
        <authorList>
            <person name="Macdonald S."/>
            <person name="Ahmed S."/>
            <person name="Newling K."/>
        </authorList>
    </citation>
    <scope>NUCLEOTIDE SEQUENCE [LARGE SCALE GENOMIC DNA]</scope>
</reference>
<evidence type="ECO:0000313" key="3">
    <source>
        <dbReference type="Proteomes" id="UP001642260"/>
    </source>
</evidence>
<keyword evidence="3" id="KW-1185">Reference proteome</keyword>
<dbReference type="EMBL" id="CAKOAT010091821">
    <property type="protein sequence ID" value="CAH8320286.1"/>
    <property type="molecule type" value="Genomic_DNA"/>
</dbReference>
<comment type="caution">
    <text evidence="2">The sequence shown here is derived from an EMBL/GenBank/DDBJ whole genome shotgun (WGS) entry which is preliminary data.</text>
</comment>
<proteinExistence type="predicted"/>
<organism evidence="2 3">
    <name type="scientific">Eruca vesicaria subsp. sativa</name>
    <name type="common">Garden rocket</name>
    <name type="synonym">Eruca sativa</name>
    <dbReference type="NCBI Taxonomy" id="29727"/>
    <lineage>
        <taxon>Eukaryota</taxon>
        <taxon>Viridiplantae</taxon>
        <taxon>Streptophyta</taxon>
        <taxon>Embryophyta</taxon>
        <taxon>Tracheophyta</taxon>
        <taxon>Spermatophyta</taxon>
        <taxon>Magnoliopsida</taxon>
        <taxon>eudicotyledons</taxon>
        <taxon>Gunneridae</taxon>
        <taxon>Pentapetalae</taxon>
        <taxon>rosids</taxon>
        <taxon>malvids</taxon>
        <taxon>Brassicales</taxon>
        <taxon>Brassicaceae</taxon>
        <taxon>Brassiceae</taxon>
        <taxon>Eruca</taxon>
    </lineage>
</organism>
<protein>
    <submittedName>
        <fullName evidence="2">Uncharacterized protein</fullName>
    </submittedName>
</protein>
<name>A0ABC8JAQ4_ERUVS</name>
<feature type="compositionally biased region" description="Low complexity" evidence="1">
    <location>
        <begin position="118"/>
        <end position="144"/>
    </location>
</feature>
<evidence type="ECO:0000313" key="2">
    <source>
        <dbReference type="EMBL" id="CAH8320286.1"/>
    </source>
</evidence>
<dbReference type="AlphaFoldDB" id="A0ABC8JAQ4"/>